<name>A0A017SLY8_ASPRC</name>
<feature type="region of interest" description="Disordered" evidence="1">
    <location>
        <begin position="141"/>
        <end position="161"/>
    </location>
</feature>
<protein>
    <submittedName>
        <fullName evidence="2">Uncharacterized protein</fullName>
    </submittedName>
</protein>
<dbReference type="AlphaFoldDB" id="A0A017SLY8"/>
<dbReference type="HOGENOM" id="CLU_860460_0_0_1"/>
<gene>
    <name evidence="2" type="ORF">EURHEDRAFT_410042</name>
</gene>
<dbReference type="EMBL" id="KK088415">
    <property type="protein sequence ID" value="EYE97796.1"/>
    <property type="molecule type" value="Genomic_DNA"/>
</dbReference>
<sequence>MAISTSSVLSAYTRPTLFLSPSFTSDTEKRSGKPTKMRREKSVPYAWYWEGRPLRGNQIRPVYTGPASCSSSTLASCCPDYSSAETVQPCSTSTSKAHECPNHQHVESDCCSSETCCESAEAETDPCCCSLCCDSDHTTTSSETSTCTQPSECPSSSSSSASTCSTASSTPSTIHYHTHAYFRYPNDNCPSQSSYISNLSCTCTSCQTYYYPLAPGSTPAPATRTTKHQCPDFPPPSQVRPKMGRKTDTDTCYQYHPSNYYPHYPHYPRTKVRAHFEEPCEDASSTATISSECMDSVHGNCEAYECCGSAWRYRDHPAFRKRC</sequence>
<feature type="region of interest" description="Disordered" evidence="1">
    <location>
        <begin position="220"/>
        <end position="246"/>
    </location>
</feature>
<reference evidence="3" key="1">
    <citation type="journal article" date="2014" name="Nat. Commun.">
        <title>Genomic adaptations of the halophilic Dead Sea filamentous fungus Eurotium rubrum.</title>
        <authorList>
            <person name="Kis-Papo T."/>
            <person name="Weig A.R."/>
            <person name="Riley R."/>
            <person name="Persoh D."/>
            <person name="Salamov A."/>
            <person name="Sun H."/>
            <person name="Lipzen A."/>
            <person name="Wasser S.P."/>
            <person name="Rambold G."/>
            <person name="Grigoriev I.V."/>
            <person name="Nevo E."/>
        </authorList>
    </citation>
    <scope>NUCLEOTIDE SEQUENCE [LARGE SCALE GENOMIC DNA]</scope>
    <source>
        <strain evidence="3">CBS 135680</strain>
    </source>
</reference>
<dbReference type="RefSeq" id="XP_040641484.1">
    <property type="nucleotide sequence ID" value="XM_040781271.1"/>
</dbReference>
<dbReference type="GeneID" id="63696395"/>
<evidence type="ECO:0000313" key="3">
    <source>
        <dbReference type="Proteomes" id="UP000019804"/>
    </source>
</evidence>
<dbReference type="OrthoDB" id="4508381at2759"/>
<proteinExistence type="predicted"/>
<evidence type="ECO:0000313" key="2">
    <source>
        <dbReference type="EMBL" id="EYE97796.1"/>
    </source>
</evidence>
<organism evidence="2 3">
    <name type="scientific">Aspergillus ruber (strain CBS 135680)</name>
    <dbReference type="NCBI Taxonomy" id="1388766"/>
    <lineage>
        <taxon>Eukaryota</taxon>
        <taxon>Fungi</taxon>
        <taxon>Dikarya</taxon>
        <taxon>Ascomycota</taxon>
        <taxon>Pezizomycotina</taxon>
        <taxon>Eurotiomycetes</taxon>
        <taxon>Eurotiomycetidae</taxon>
        <taxon>Eurotiales</taxon>
        <taxon>Aspergillaceae</taxon>
        <taxon>Aspergillus</taxon>
        <taxon>Aspergillus subgen. Aspergillus</taxon>
    </lineage>
</organism>
<keyword evidence="3" id="KW-1185">Reference proteome</keyword>
<dbReference type="Proteomes" id="UP000019804">
    <property type="component" value="Unassembled WGS sequence"/>
</dbReference>
<evidence type="ECO:0000256" key="1">
    <source>
        <dbReference type="SAM" id="MobiDB-lite"/>
    </source>
</evidence>
<accession>A0A017SLY8</accession>